<accession>A0AAN6H2I2</accession>
<dbReference type="AlphaFoldDB" id="A0AAN6H2I2"/>
<evidence type="ECO:0000256" key="1">
    <source>
        <dbReference type="SAM" id="MobiDB-lite"/>
    </source>
</evidence>
<dbReference type="EMBL" id="JAUJLE010001442">
    <property type="protein sequence ID" value="KAK0949044.1"/>
    <property type="molecule type" value="Genomic_DNA"/>
</dbReference>
<feature type="non-terminal residue" evidence="2">
    <location>
        <position position="106"/>
    </location>
</feature>
<comment type="caution">
    <text evidence="2">The sequence shown here is derived from an EMBL/GenBank/DDBJ whole genome shotgun (WGS) entry which is preliminary data.</text>
</comment>
<keyword evidence="3" id="KW-1185">Reference proteome</keyword>
<reference evidence="2" key="1">
    <citation type="submission" date="2023-06" db="EMBL/GenBank/DDBJ databases">
        <title>Black Yeasts Isolated from many extreme environments.</title>
        <authorList>
            <person name="Coleine C."/>
            <person name="Stajich J.E."/>
            <person name="Selbmann L."/>
        </authorList>
    </citation>
    <scope>NUCLEOTIDE SEQUENCE</scope>
    <source>
        <strain evidence="2">CCFEE 5200</strain>
    </source>
</reference>
<feature type="region of interest" description="Disordered" evidence="1">
    <location>
        <begin position="39"/>
        <end position="88"/>
    </location>
</feature>
<dbReference type="Proteomes" id="UP001175353">
    <property type="component" value="Unassembled WGS sequence"/>
</dbReference>
<gene>
    <name evidence="2" type="ORF">LTR91_026770</name>
</gene>
<feature type="non-terminal residue" evidence="2">
    <location>
        <position position="1"/>
    </location>
</feature>
<name>A0AAN6H2I2_9PEZI</name>
<sequence length="106" mass="12337">LPHVSTCTVAISTRRHTSPLGQLYRTSRPSLTSPRRLISRRRRRRTRMVSASGRTSTRRRSPWISRRYGRRSTVTSIPDGPPRRTMRTTGLQLLRRASSLRRRRTG</sequence>
<organism evidence="2 3">
    <name type="scientific">Friedmanniomyces endolithicus</name>
    <dbReference type="NCBI Taxonomy" id="329885"/>
    <lineage>
        <taxon>Eukaryota</taxon>
        <taxon>Fungi</taxon>
        <taxon>Dikarya</taxon>
        <taxon>Ascomycota</taxon>
        <taxon>Pezizomycotina</taxon>
        <taxon>Dothideomycetes</taxon>
        <taxon>Dothideomycetidae</taxon>
        <taxon>Mycosphaerellales</taxon>
        <taxon>Teratosphaeriaceae</taxon>
        <taxon>Friedmanniomyces</taxon>
    </lineage>
</organism>
<evidence type="ECO:0000313" key="3">
    <source>
        <dbReference type="Proteomes" id="UP001175353"/>
    </source>
</evidence>
<protein>
    <submittedName>
        <fullName evidence="2">Uncharacterized protein</fullName>
    </submittedName>
</protein>
<proteinExistence type="predicted"/>
<evidence type="ECO:0000313" key="2">
    <source>
        <dbReference type="EMBL" id="KAK0949044.1"/>
    </source>
</evidence>